<reference evidence="4" key="1">
    <citation type="submission" date="2024-07" db="EMBL/GenBank/DDBJ databases">
        <title>Two chromosome-level genome assemblies of Korean endemic species Abeliophyllum distichum and Forsythia ovata (Oleaceae).</title>
        <authorList>
            <person name="Jang H."/>
        </authorList>
    </citation>
    <scope>NUCLEOTIDE SEQUENCE [LARGE SCALE GENOMIC DNA]</scope>
</reference>
<keyword evidence="4" id="KW-1185">Reference proteome</keyword>
<feature type="region of interest" description="Disordered" evidence="2">
    <location>
        <begin position="1"/>
        <end position="71"/>
    </location>
</feature>
<feature type="compositionally biased region" description="Polar residues" evidence="2">
    <location>
        <begin position="16"/>
        <end position="58"/>
    </location>
</feature>
<evidence type="ECO:0000313" key="3">
    <source>
        <dbReference type="EMBL" id="KAL2506802.1"/>
    </source>
</evidence>
<evidence type="ECO:0000313" key="4">
    <source>
        <dbReference type="Proteomes" id="UP001604336"/>
    </source>
</evidence>
<sequence>MFHTLESNPLPKSPKRVSSSSAPNSKKGVTSHLTESPSALPLQTSTMKSFSNKRPSSHQADDSDEEDTSVLVKKKDADSALLSIHALFTSWEQVEESSISRSSSATHLSTSSIPSTDEMNALKKSVMAYASFTDKDISRASVANQKKLLAHLSEDLAYAIQRPTIDLPADIRLTLRGIHQEVSLLMSENSKLKREKTSFVQAVAEKESLNSAIDKAKSTLNELSSEVVIENSQLMSLEAKMRDIQAKIDECKMHLATKKHNASQEIERTRALMAHYSEITIDDPNMVMEELSTIDTRQRFEWSKLHSQMRSILEMLDLAGQ</sequence>
<feature type="coiled-coil region" evidence="1">
    <location>
        <begin position="206"/>
        <end position="254"/>
    </location>
</feature>
<organism evidence="3 4">
    <name type="scientific">Abeliophyllum distichum</name>
    <dbReference type="NCBI Taxonomy" id="126358"/>
    <lineage>
        <taxon>Eukaryota</taxon>
        <taxon>Viridiplantae</taxon>
        <taxon>Streptophyta</taxon>
        <taxon>Embryophyta</taxon>
        <taxon>Tracheophyta</taxon>
        <taxon>Spermatophyta</taxon>
        <taxon>Magnoliopsida</taxon>
        <taxon>eudicotyledons</taxon>
        <taxon>Gunneridae</taxon>
        <taxon>Pentapetalae</taxon>
        <taxon>asterids</taxon>
        <taxon>lamiids</taxon>
        <taxon>Lamiales</taxon>
        <taxon>Oleaceae</taxon>
        <taxon>Forsythieae</taxon>
        <taxon>Abeliophyllum</taxon>
    </lineage>
</organism>
<evidence type="ECO:0000256" key="2">
    <source>
        <dbReference type="SAM" id="MobiDB-lite"/>
    </source>
</evidence>
<comment type="caution">
    <text evidence="3">The sequence shown here is derived from an EMBL/GenBank/DDBJ whole genome shotgun (WGS) entry which is preliminary data.</text>
</comment>
<dbReference type="Proteomes" id="UP001604336">
    <property type="component" value="Unassembled WGS sequence"/>
</dbReference>
<protein>
    <submittedName>
        <fullName evidence="3">Uncharacterized protein</fullName>
    </submittedName>
</protein>
<name>A0ABD1T247_9LAMI</name>
<keyword evidence="1" id="KW-0175">Coiled coil</keyword>
<dbReference type="AlphaFoldDB" id="A0ABD1T247"/>
<evidence type="ECO:0000256" key="1">
    <source>
        <dbReference type="SAM" id="Coils"/>
    </source>
</evidence>
<proteinExistence type="predicted"/>
<accession>A0ABD1T247</accession>
<gene>
    <name evidence="3" type="ORF">Adt_22423</name>
</gene>
<dbReference type="EMBL" id="JBFOLK010000006">
    <property type="protein sequence ID" value="KAL2506802.1"/>
    <property type="molecule type" value="Genomic_DNA"/>
</dbReference>